<evidence type="ECO:0000256" key="2">
    <source>
        <dbReference type="ARBA" id="ARBA00008239"/>
    </source>
</evidence>
<keyword evidence="5 8" id="KW-0067">ATP-binding</keyword>
<dbReference type="SUPFAM" id="SSF55874">
    <property type="entry name" value="ATPase domain of HSP90 chaperone/DNA topoisomerase II/histidine kinase"/>
    <property type="match status" value="1"/>
</dbReference>
<dbReference type="GO" id="GO:0005737">
    <property type="term" value="C:cytoplasm"/>
    <property type="evidence" value="ECO:0007669"/>
    <property type="project" value="UniProtKB-SubCell"/>
</dbReference>
<feature type="binding site" evidence="9">
    <location>
        <position position="174"/>
    </location>
    <ligand>
        <name>ATP</name>
        <dbReference type="ChEBI" id="CHEBI:30616"/>
    </ligand>
</feature>
<keyword evidence="6 8" id="KW-0346">Stress response</keyword>
<dbReference type="EMBL" id="ATHI01000001">
    <property type="protein sequence ID" value="EPR36095.1"/>
    <property type="molecule type" value="Genomic_DNA"/>
</dbReference>
<dbReference type="SUPFAM" id="SSF110942">
    <property type="entry name" value="HSP90 C-terminal domain"/>
    <property type="match status" value="1"/>
</dbReference>
<dbReference type="GO" id="GO:0051082">
    <property type="term" value="F:unfolded protein binding"/>
    <property type="evidence" value="ECO:0007669"/>
    <property type="project" value="UniProtKB-UniRule"/>
</dbReference>
<comment type="caution">
    <text evidence="8">Lacks conserved residue(s) required for the propagation of feature annotation.</text>
</comment>
<dbReference type="PANTHER" id="PTHR11528">
    <property type="entry name" value="HEAT SHOCK PROTEIN 90 FAMILY MEMBER"/>
    <property type="match status" value="1"/>
</dbReference>
<protein>
    <recommendedName>
        <fullName evidence="8">Chaperone protein HtpG</fullName>
    </recommendedName>
    <alternativeName>
        <fullName evidence="8">Heat shock protein HtpG</fullName>
    </alternativeName>
    <alternativeName>
        <fullName evidence="8">High temperature protein G</fullName>
    </alternativeName>
</protein>
<feature type="binding site" evidence="9">
    <location>
        <position position="84"/>
    </location>
    <ligand>
        <name>ATP</name>
        <dbReference type="ChEBI" id="CHEBI:30616"/>
    </ligand>
</feature>
<keyword evidence="7 8" id="KW-0143">Chaperone</keyword>
<evidence type="ECO:0000256" key="6">
    <source>
        <dbReference type="ARBA" id="ARBA00023016"/>
    </source>
</evidence>
<feature type="binding site" evidence="9">
    <location>
        <begin position="123"/>
        <end position="128"/>
    </location>
    <ligand>
        <name>ATP</name>
        <dbReference type="ChEBI" id="CHEBI:30616"/>
    </ligand>
</feature>
<sequence length="631" mass="70645">MSTETGSFAFKAEVRQLLDILVHSLYASKEIFLRELVSNASDALDKLRIEQLRGASLDDLPLEIRIRADKDAKTLTVTDTGIGMTRDELIANIGTIAHSGTREFVSRLAETADAEKAKSIIGQFGVGFYSVFMVAREVKLTTRSFAEGEPAWIWTSDGKGEYAIAQAEGAPRGTSIEIALRDEDLEYADPARLKEIITRHSGFLGHPIFVNDERVNTVPAIWREPKFQIKPEQYAEFYRHLTYDTEDPLETIHVTADAPIQWTALLFAPKANRDLLLGSYQGQQGVDLYVRRVLIQHGNKDVLPEYLGFLRGVVDSEDLPLNVARETLQENRVLRAISNAVTKHALSHLKKAAVDRPEAYADLWREHGKILKLGYSDYVNREAFSELLRFNSSACEDEKGLVSLDEYVSRMKEGQVDIHYISGPSREAVTANPQIEFLRRKGVEVLYLYEPIDEFVMESVGEFKGKALTPAERADVAVLEKLPDEAGDESDKPAELSEDQALALPALLSRMKEVLGERVTEVRESRRLKDSPVVLVAPDGQPTTGMHKIMRLITKDESLPQKAMEINTGHPVIRDLLAVAAKKADDPFIELAAWQLYESAMLQEGYLQDPHALAERMRKTLAAASDLYARK</sequence>
<dbReference type="Gene3D" id="1.20.120.790">
    <property type="entry name" value="Heat shock protein 90, C-terminal domain"/>
    <property type="match status" value="1"/>
</dbReference>
<evidence type="ECO:0000256" key="3">
    <source>
        <dbReference type="ARBA" id="ARBA00022490"/>
    </source>
</evidence>
<feature type="binding site" evidence="9">
    <location>
        <position position="35"/>
    </location>
    <ligand>
        <name>ATP</name>
        <dbReference type="ChEBI" id="CHEBI:30616"/>
    </ligand>
</feature>
<dbReference type="GO" id="GO:0005524">
    <property type="term" value="F:ATP binding"/>
    <property type="evidence" value="ECO:0007669"/>
    <property type="project" value="UniProtKB-UniRule"/>
</dbReference>
<feature type="region of interest" description="A; substrate-binding" evidence="8">
    <location>
        <begin position="1"/>
        <end position="325"/>
    </location>
</feature>
<dbReference type="InterPro" id="IPR020568">
    <property type="entry name" value="Ribosomal_Su5_D2-typ_SF"/>
</dbReference>
<accession>S7THJ1</accession>
<gene>
    <name evidence="8" type="primary">htpG</name>
    <name evidence="10" type="ORF">dsat_1623</name>
</gene>
<evidence type="ECO:0000256" key="7">
    <source>
        <dbReference type="ARBA" id="ARBA00023186"/>
    </source>
</evidence>
<dbReference type="Gene3D" id="3.40.50.11260">
    <property type="match status" value="1"/>
</dbReference>
<dbReference type="PIRSF" id="PIRSF002583">
    <property type="entry name" value="Hsp90"/>
    <property type="match status" value="1"/>
</dbReference>
<feature type="binding site" evidence="9">
    <location>
        <position position="325"/>
    </location>
    <ligand>
        <name>ATP</name>
        <dbReference type="ChEBI" id="CHEBI:30616"/>
    </ligand>
</feature>
<dbReference type="InterPro" id="IPR037196">
    <property type="entry name" value="HSP90_C"/>
</dbReference>
<dbReference type="FunFam" id="3.30.565.10:FF:000009">
    <property type="entry name" value="Molecular chaperone HtpG"/>
    <property type="match status" value="1"/>
</dbReference>
<evidence type="ECO:0000256" key="1">
    <source>
        <dbReference type="ARBA" id="ARBA00004496"/>
    </source>
</evidence>
<name>S7THJ1_9BACT</name>
<dbReference type="STRING" id="1121439.dsat_1623"/>
<dbReference type="PATRIC" id="fig|1121439.3.peg.3"/>
<organism evidence="10 11">
    <name type="scientific">Alkalidesulfovibrio alkalitolerans DSM 16529</name>
    <dbReference type="NCBI Taxonomy" id="1121439"/>
    <lineage>
        <taxon>Bacteria</taxon>
        <taxon>Pseudomonadati</taxon>
        <taxon>Thermodesulfobacteriota</taxon>
        <taxon>Desulfovibrionia</taxon>
        <taxon>Desulfovibrionales</taxon>
        <taxon>Desulfovibrionaceae</taxon>
        <taxon>Alkalidesulfovibrio</taxon>
    </lineage>
</organism>
<dbReference type="OrthoDB" id="9802640at2"/>
<keyword evidence="4 8" id="KW-0547">Nucleotide-binding</keyword>
<dbReference type="SUPFAM" id="SSF54211">
    <property type="entry name" value="Ribosomal protein S5 domain 2-like"/>
    <property type="match status" value="1"/>
</dbReference>
<dbReference type="GO" id="GO:0016887">
    <property type="term" value="F:ATP hydrolysis activity"/>
    <property type="evidence" value="ECO:0007669"/>
    <property type="project" value="InterPro"/>
</dbReference>
<evidence type="ECO:0000256" key="4">
    <source>
        <dbReference type="ARBA" id="ARBA00022741"/>
    </source>
</evidence>
<dbReference type="Gene3D" id="3.30.230.80">
    <property type="match status" value="1"/>
</dbReference>
<proteinExistence type="inferred from homology"/>
<dbReference type="PRINTS" id="PR00775">
    <property type="entry name" value="HEATSHOCK90"/>
</dbReference>
<dbReference type="InterPro" id="IPR020575">
    <property type="entry name" value="Hsp90_N"/>
</dbReference>
<dbReference type="RefSeq" id="WP_020885509.1">
    <property type="nucleotide sequence ID" value="NZ_ATHI01000001.1"/>
</dbReference>
<comment type="subcellular location">
    <subcellularLocation>
        <location evidence="1 8">Cytoplasm</location>
    </subcellularLocation>
</comment>
<keyword evidence="3 8" id="KW-0963">Cytoplasm</keyword>
<dbReference type="InterPro" id="IPR001404">
    <property type="entry name" value="Hsp90_fam"/>
</dbReference>
<comment type="function">
    <text evidence="8">Molecular chaperone. Has ATPase activity.</text>
</comment>
<dbReference type="NCBIfam" id="NF003555">
    <property type="entry name" value="PRK05218.1"/>
    <property type="match status" value="1"/>
</dbReference>
<feature type="binding site" evidence="9">
    <location>
        <begin position="99"/>
        <end position="100"/>
    </location>
    <ligand>
        <name>ATP</name>
        <dbReference type="ChEBI" id="CHEBI:30616"/>
    </ligand>
</feature>
<dbReference type="GO" id="GO:0140662">
    <property type="term" value="F:ATP-dependent protein folding chaperone"/>
    <property type="evidence" value="ECO:0007669"/>
    <property type="project" value="InterPro"/>
</dbReference>
<dbReference type="Pfam" id="PF00183">
    <property type="entry name" value="HSP90"/>
    <property type="match status" value="1"/>
</dbReference>
<comment type="subunit">
    <text evidence="8">Homodimer.</text>
</comment>
<reference evidence="10 11" key="1">
    <citation type="journal article" date="2013" name="Genome Announc.">
        <title>Draft genome sequences for three mercury-methylating, sulfate-reducing bacteria.</title>
        <authorList>
            <person name="Brown S.D."/>
            <person name="Hurt R.A.Jr."/>
            <person name="Gilmour C.C."/>
            <person name="Elias D.A."/>
        </authorList>
    </citation>
    <scope>NUCLEOTIDE SEQUENCE [LARGE SCALE GENOMIC DNA]</scope>
    <source>
        <strain evidence="10 11">DSM 16529</strain>
    </source>
</reference>
<dbReference type="HAMAP" id="MF_00505">
    <property type="entry name" value="HSP90"/>
    <property type="match status" value="1"/>
</dbReference>
<feature type="region of interest" description="C" evidence="8">
    <location>
        <begin position="549"/>
        <end position="631"/>
    </location>
</feature>
<dbReference type="InterPro" id="IPR036890">
    <property type="entry name" value="HATPase_C_sf"/>
</dbReference>
<comment type="caution">
    <text evidence="10">The sequence shown here is derived from an EMBL/GenBank/DDBJ whole genome shotgun (WGS) entry which is preliminary data.</text>
</comment>
<dbReference type="AlphaFoldDB" id="S7THJ1"/>
<feature type="binding site" evidence="9">
    <location>
        <position position="39"/>
    </location>
    <ligand>
        <name>ATP</name>
        <dbReference type="ChEBI" id="CHEBI:30616"/>
    </ligand>
</feature>
<evidence type="ECO:0000313" key="10">
    <source>
        <dbReference type="EMBL" id="EPR36095.1"/>
    </source>
</evidence>
<dbReference type="Proteomes" id="UP000014975">
    <property type="component" value="Unassembled WGS sequence"/>
</dbReference>
<dbReference type="Gene3D" id="3.30.565.10">
    <property type="entry name" value="Histidine kinase-like ATPase, C-terminal domain"/>
    <property type="match status" value="1"/>
</dbReference>
<evidence type="ECO:0000256" key="8">
    <source>
        <dbReference type="HAMAP-Rule" id="MF_00505"/>
    </source>
</evidence>
<feature type="binding site" evidence="9">
    <location>
        <position position="92"/>
    </location>
    <ligand>
        <name>ATP</name>
        <dbReference type="ChEBI" id="CHEBI:30616"/>
    </ligand>
</feature>
<keyword evidence="11" id="KW-1185">Reference proteome</keyword>
<evidence type="ECO:0000313" key="11">
    <source>
        <dbReference type="Proteomes" id="UP000014975"/>
    </source>
</evidence>
<dbReference type="Pfam" id="PF13589">
    <property type="entry name" value="HATPase_c_3"/>
    <property type="match status" value="1"/>
</dbReference>
<feature type="binding site" evidence="9">
    <location>
        <position position="79"/>
    </location>
    <ligand>
        <name>ATP</name>
        <dbReference type="ChEBI" id="CHEBI:30616"/>
    </ligand>
</feature>
<evidence type="ECO:0000256" key="5">
    <source>
        <dbReference type="ARBA" id="ARBA00022840"/>
    </source>
</evidence>
<dbReference type="eggNOG" id="COG0326">
    <property type="taxonomic scope" value="Bacteria"/>
</dbReference>
<comment type="similarity">
    <text evidence="2 8">Belongs to the heat shock protein 90 family.</text>
</comment>
<dbReference type="CDD" id="cd16927">
    <property type="entry name" value="HATPase_Hsp90-like"/>
    <property type="match status" value="1"/>
</dbReference>
<evidence type="ECO:0000256" key="9">
    <source>
        <dbReference type="PIRSR" id="PIRSR002583-1"/>
    </source>
</evidence>